<gene>
    <name evidence="1" type="ORF">SteCoe_27422</name>
</gene>
<dbReference type="EMBL" id="MPUH01000794">
    <property type="protein sequence ID" value="OMJ73812.1"/>
    <property type="molecule type" value="Genomic_DNA"/>
</dbReference>
<reference evidence="1 2" key="1">
    <citation type="submission" date="2016-11" db="EMBL/GenBank/DDBJ databases">
        <title>The macronuclear genome of Stentor coeruleus: a giant cell with tiny introns.</title>
        <authorList>
            <person name="Slabodnick M."/>
            <person name="Ruby J.G."/>
            <person name="Reiff S.B."/>
            <person name="Swart E.C."/>
            <person name="Gosai S."/>
            <person name="Prabakaran S."/>
            <person name="Witkowska E."/>
            <person name="Larue G.E."/>
            <person name="Fisher S."/>
            <person name="Freeman R.M."/>
            <person name="Gunawardena J."/>
            <person name="Chu W."/>
            <person name="Stover N.A."/>
            <person name="Gregory B.D."/>
            <person name="Nowacki M."/>
            <person name="Derisi J."/>
            <person name="Roy S.W."/>
            <person name="Marshall W.F."/>
            <person name="Sood P."/>
        </authorList>
    </citation>
    <scope>NUCLEOTIDE SEQUENCE [LARGE SCALE GENOMIC DNA]</scope>
    <source>
        <strain evidence="1">WM001</strain>
    </source>
</reference>
<keyword evidence="2" id="KW-1185">Reference proteome</keyword>
<sequence>METDVLNNMQKILEQLINEFISIYHEAKTLTEISQAKADLTQALLSPPSTEKPLSKNENLMKATQGNDEKSKVIGQSHDKKKNLESYKKTIKKFKGSMASIAKDINHELDIFSVCFAADVESLYLKISQLEEKPKVLKSKVLVSDVIVSEKIEEVEEEMEEDEKVEEIVIGEKSNEVVNIPGDKEKTEVLDLSGEIINFSRISFGGIKKKTKPHKK</sequence>
<evidence type="ECO:0000313" key="1">
    <source>
        <dbReference type="EMBL" id="OMJ73812.1"/>
    </source>
</evidence>
<organism evidence="1 2">
    <name type="scientific">Stentor coeruleus</name>
    <dbReference type="NCBI Taxonomy" id="5963"/>
    <lineage>
        <taxon>Eukaryota</taxon>
        <taxon>Sar</taxon>
        <taxon>Alveolata</taxon>
        <taxon>Ciliophora</taxon>
        <taxon>Postciliodesmatophora</taxon>
        <taxon>Heterotrichea</taxon>
        <taxon>Heterotrichida</taxon>
        <taxon>Stentoridae</taxon>
        <taxon>Stentor</taxon>
    </lineage>
</organism>
<accession>A0A1R2BAM1</accession>
<protein>
    <submittedName>
        <fullName evidence="1">Uncharacterized protein</fullName>
    </submittedName>
</protein>
<dbReference type="AlphaFoldDB" id="A0A1R2BAM1"/>
<dbReference type="Proteomes" id="UP000187209">
    <property type="component" value="Unassembled WGS sequence"/>
</dbReference>
<proteinExistence type="predicted"/>
<comment type="caution">
    <text evidence="1">The sequence shown here is derived from an EMBL/GenBank/DDBJ whole genome shotgun (WGS) entry which is preliminary data.</text>
</comment>
<name>A0A1R2BAM1_9CILI</name>
<evidence type="ECO:0000313" key="2">
    <source>
        <dbReference type="Proteomes" id="UP000187209"/>
    </source>
</evidence>